<reference evidence="4" key="1">
    <citation type="submission" date="2019-01" db="EMBL/GenBank/DDBJ databases">
        <title>Draft genomes of a novel of Sporanaerobacter strains.</title>
        <authorList>
            <person name="Ma S."/>
        </authorList>
    </citation>
    <scope>NUCLEOTIDE SEQUENCE [LARGE SCALE GENOMIC DNA]</scope>
    <source>
        <strain evidence="4">NJN-17</strain>
    </source>
</reference>
<dbReference type="InterPro" id="IPR010610">
    <property type="entry name" value="EryCIII-like_C"/>
</dbReference>
<dbReference type="RefSeq" id="WP_128752981.1">
    <property type="nucleotide sequence ID" value="NZ_CP035282.1"/>
</dbReference>
<feature type="domain" description="Glycosyltransferase family 28 N-terminal" evidence="1">
    <location>
        <begin position="5"/>
        <end position="134"/>
    </location>
</feature>
<dbReference type="GO" id="GO:0005975">
    <property type="term" value="P:carbohydrate metabolic process"/>
    <property type="evidence" value="ECO:0007669"/>
    <property type="project" value="InterPro"/>
</dbReference>
<dbReference type="PANTHER" id="PTHR48050:SF13">
    <property type="entry name" value="STEROL 3-BETA-GLUCOSYLTRANSFERASE UGT80A2"/>
    <property type="match status" value="1"/>
</dbReference>
<dbReference type="PANTHER" id="PTHR48050">
    <property type="entry name" value="STEROL 3-BETA-GLUCOSYLTRANSFERASE"/>
    <property type="match status" value="1"/>
</dbReference>
<dbReference type="FunFam" id="3.40.50.2000:FF:000009">
    <property type="entry name" value="Sterol 3-beta-glucosyltransferase UGT80A2"/>
    <property type="match status" value="1"/>
</dbReference>
<organism evidence="3 4">
    <name type="scientific">Acidilutibacter cellobiosedens</name>
    <dbReference type="NCBI Taxonomy" id="2507161"/>
    <lineage>
        <taxon>Bacteria</taxon>
        <taxon>Bacillati</taxon>
        <taxon>Bacillota</taxon>
        <taxon>Tissierellia</taxon>
        <taxon>Tissierellales</taxon>
        <taxon>Acidilutibacteraceae</taxon>
        <taxon>Acidilutibacter</taxon>
    </lineage>
</organism>
<keyword evidence="4" id="KW-1185">Reference proteome</keyword>
<dbReference type="GO" id="GO:0008194">
    <property type="term" value="F:UDP-glycosyltransferase activity"/>
    <property type="evidence" value="ECO:0007669"/>
    <property type="project" value="InterPro"/>
</dbReference>
<sequence>MKYGIITIGSQGDINPFIALGKRLQSRGHHVRIAAFHKFEEYIRSEGFEYAPLAGDAVDVIRLLIGEQVSPFQYFYNLDTLLNPIKDEFLSDVVSACKGMDAILYSLLGAVAWHVADSLNIPCFRVFFFPADPTGEFPAMTAPGLPLGPVYNRFTFACGDFLWTHATRRLLNDWRKNLGLTKIRPFSFPYRNLHGKPIPTLYAYSPIVAPKPDEWDDDKHITGYWVRDSKTDWKPDKTLVNFLKTGSRPIYIGFGSMVGGSFQQILDIVLESLRITNQRAILSAGWGNLQEQHLPDYIHQVGFVLHEWLFQHVAAVVHHGGAGTTATGLRMGVPTIVVPFGGDQPYWGNRVHQLGVGPKPIPRKKLDAKCLSAAILQAINSQEIIANAKHIGEKLCAEDGVGKAADIIEHRTKIDNY</sequence>
<dbReference type="AlphaFoldDB" id="A0A410QFC6"/>
<gene>
    <name evidence="3" type="ORF">EQM13_13610</name>
</gene>
<evidence type="ECO:0000313" key="3">
    <source>
        <dbReference type="EMBL" id="QAT62528.1"/>
    </source>
</evidence>
<dbReference type="GO" id="GO:0016758">
    <property type="term" value="F:hexosyltransferase activity"/>
    <property type="evidence" value="ECO:0007669"/>
    <property type="project" value="InterPro"/>
</dbReference>
<dbReference type="CDD" id="cd03784">
    <property type="entry name" value="GT1_Gtf-like"/>
    <property type="match status" value="1"/>
</dbReference>
<dbReference type="Proteomes" id="UP000287969">
    <property type="component" value="Chromosome"/>
</dbReference>
<dbReference type="InterPro" id="IPR004276">
    <property type="entry name" value="GlycoTrans_28_N"/>
</dbReference>
<dbReference type="GO" id="GO:0033072">
    <property type="term" value="P:vancomycin biosynthetic process"/>
    <property type="evidence" value="ECO:0007669"/>
    <property type="project" value="UniProtKB-ARBA"/>
</dbReference>
<dbReference type="KEGG" id="spoa:EQM13_13610"/>
<proteinExistence type="predicted"/>
<dbReference type="Gene3D" id="3.40.50.2000">
    <property type="entry name" value="Glycogen Phosphorylase B"/>
    <property type="match status" value="2"/>
</dbReference>
<keyword evidence="3" id="KW-0808">Transferase</keyword>
<accession>A0A410QFC6</accession>
<evidence type="ECO:0000313" key="4">
    <source>
        <dbReference type="Proteomes" id="UP000287969"/>
    </source>
</evidence>
<name>A0A410QFC6_9FIRM</name>
<dbReference type="EMBL" id="CP035282">
    <property type="protein sequence ID" value="QAT62528.1"/>
    <property type="molecule type" value="Genomic_DNA"/>
</dbReference>
<evidence type="ECO:0000259" key="1">
    <source>
        <dbReference type="Pfam" id="PF03033"/>
    </source>
</evidence>
<evidence type="ECO:0000259" key="2">
    <source>
        <dbReference type="Pfam" id="PF06722"/>
    </source>
</evidence>
<dbReference type="InterPro" id="IPR002213">
    <property type="entry name" value="UDP_glucos_trans"/>
</dbReference>
<protein>
    <submittedName>
        <fullName evidence="3">Glycosyltransferase</fullName>
    </submittedName>
</protein>
<dbReference type="Pfam" id="PF06722">
    <property type="entry name" value="EryCIII-like_C"/>
    <property type="match status" value="1"/>
</dbReference>
<dbReference type="InterPro" id="IPR050426">
    <property type="entry name" value="Glycosyltransferase_28"/>
</dbReference>
<dbReference type="SUPFAM" id="SSF53756">
    <property type="entry name" value="UDP-Glycosyltransferase/glycogen phosphorylase"/>
    <property type="match status" value="1"/>
</dbReference>
<dbReference type="Pfam" id="PF03033">
    <property type="entry name" value="Glyco_transf_28"/>
    <property type="match status" value="1"/>
</dbReference>
<feature type="domain" description="Erythromycin biosynthesis protein CIII-like C-terminal" evidence="2">
    <location>
        <begin position="292"/>
        <end position="397"/>
    </location>
</feature>
<dbReference type="OrthoDB" id="9805366at2"/>